<keyword evidence="8" id="KW-0175">Coiled coil</keyword>
<dbReference type="GO" id="GO:0015288">
    <property type="term" value="F:porin activity"/>
    <property type="evidence" value="ECO:0007669"/>
    <property type="project" value="TreeGrafter"/>
</dbReference>
<dbReference type="GO" id="GO:1990281">
    <property type="term" value="C:efflux pump complex"/>
    <property type="evidence" value="ECO:0007669"/>
    <property type="project" value="TreeGrafter"/>
</dbReference>
<keyword evidence="9" id="KW-0732">Signal</keyword>
<comment type="similarity">
    <text evidence="2">Belongs to the outer membrane factor (OMF) (TC 1.B.17) family.</text>
</comment>
<feature type="coiled-coil region" evidence="8">
    <location>
        <begin position="152"/>
        <end position="203"/>
    </location>
</feature>
<dbReference type="AlphaFoldDB" id="A0A918UVV0"/>
<dbReference type="InterPro" id="IPR010130">
    <property type="entry name" value="T1SS_OMP_TolC"/>
</dbReference>
<name>A0A918UVV0_9CAUL</name>
<reference evidence="10" key="2">
    <citation type="submission" date="2020-09" db="EMBL/GenBank/DDBJ databases">
        <authorList>
            <person name="Sun Q."/>
            <person name="Kim S."/>
        </authorList>
    </citation>
    <scope>NUCLEOTIDE SEQUENCE</scope>
    <source>
        <strain evidence="10">KCTC 32296</strain>
    </source>
</reference>
<evidence type="ECO:0000256" key="8">
    <source>
        <dbReference type="SAM" id="Coils"/>
    </source>
</evidence>
<dbReference type="InterPro" id="IPR003423">
    <property type="entry name" value="OMP_efflux"/>
</dbReference>
<dbReference type="Proteomes" id="UP000662572">
    <property type="component" value="Unassembled WGS sequence"/>
</dbReference>
<dbReference type="PANTHER" id="PTHR30026:SF22">
    <property type="entry name" value="OUTER MEMBRANE EFFLUX PROTEIN"/>
    <property type="match status" value="1"/>
</dbReference>
<reference evidence="10" key="1">
    <citation type="journal article" date="2014" name="Int. J. Syst. Evol. Microbiol.">
        <title>Complete genome sequence of Corynebacterium casei LMG S-19264T (=DSM 44701T), isolated from a smear-ripened cheese.</title>
        <authorList>
            <consortium name="US DOE Joint Genome Institute (JGI-PGF)"/>
            <person name="Walter F."/>
            <person name="Albersmeier A."/>
            <person name="Kalinowski J."/>
            <person name="Ruckert C."/>
        </authorList>
    </citation>
    <scope>NUCLEOTIDE SEQUENCE</scope>
    <source>
        <strain evidence="10">KCTC 32296</strain>
    </source>
</reference>
<dbReference type="PANTHER" id="PTHR30026">
    <property type="entry name" value="OUTER MEMBRANE PROTEIN TOLC"/>
    <property type="match status" value="1"/>
</dbReference>
<proteinExistence type="inferred from homology"/>
<comment type="caution">
    <text evidence="10">The sequence shown here is derived from an EMBL/GenBank/DDBJ whole genome shotgun (WGS) entry which is preliminary data.</text>
</comment>
<keyword evidence="6" id="KW-0472">Membrane</keyword>
<dbReference type="SUPFAM" id="SSF56954">
    <property type="entry name" value="Outer membrane efflux proteins (OEP)"/>
    <property type="match status" value="1"/>
</dbReference>
<protein>
    <submittedName>
        <fullName evidence="10">Membrane protein</fullName>
    </submittedName>
</protein>
<comment type="subcellular location">
    <subcellularLocation>
        <location evidence="1">Cell outer membrane</location>
    </subcellularLocation>
</comment>
<dbReference type="Pfam" id="PF02321">
    <property type="entry name" value="OEP"/>
    <property type="match status" value="2"/>
</dbReference>
<evidence type="ECO:0000256" key="6">
    <source>
        <dbReference type="ARBA" id="ARBA00023136"/>
    </source>
</evidence>
<keyword evidence="3" id="KW-0813">Transport</keyword>
<evidence type="ECO:0000256" key="5">
    <source>
        <dbReference type="ARBA" id="ARBA00022692"/>
    </source>
</evidence>
<evidence type="ECO:0000256" key="7">
    <source>
        <dbReference type="ARBA" id="ARBA00023237"/>
    </source>
</evidence>
<dbReference type="RefSeq" id="WP_189486849.1">
    <property type="nucleotide sequence ID" value="NZ_BMZB01000003.1"/>
</dbReference>
<dbReference type="InterPro" id="IPR051906">
    <property type="entry name" value="TolC-like"/>
</dbReference>
<dbReference type="GO" id="GO:0015562">
    <property type="term" value="F:efflux transmembrane transporter activity"/>
    <property type="evidence" value="ECO:0007669"/>
    <property type="project" value="InterPro"/>
</dbReference>
<accession>A0A918UVV0</accession>
<keyword evidence="4" id="KW-1134">Transmembrane beta strand</keyword>
<keyword evidence="7" id="KW-0998">Cell outer membrane</keyword>
<evidence type="ECO:0000256" key="1">
    <source>
        <dbReference type="ARBA" id="ARBA00004442"/>
    </source>
</evidence>
<evidence type="ECO:0000256" key="2">
    <source>
        <dbReference type="ARBA" id="ARBA00007613"/>
    </source>
</evidence>
<dbReference type="NCBIfam" id="TIGR01844">
    <property type="entry name" value="type_I_sec_TolC"/>
    <property type="match status" value="1"/>
</dbReference>
<evidence type="ECO:0000256" key="9">
    <source>
        <dbReference type="SAM" id="SignalP"/>
    </source>
</evidence>
<evidence type="ECO:0000313" key="11">
    <source>
        <dbReference type="Proteomes" id="UP000662572"/>
    </source>
</evidence>
<sequence length="472" mass="50225">MSGAKSVRLRVGLSVLALLAGGSWAGLASAETLTDAIAMAYASNPTIQRQRALQRAQDETYVQARSSLGPSLNAGADVGYNDLPDLSGNRSSTSLTLSASQPIFASGALVSTLDAAKADVLAGQEGLRSVEQSVLLNVISVYTAVRRDQEALRIRQENYEVLKRQLDEANARFSVGDNTRTDVAQSEARLAASQASLAQAKAQLDTSRASYIAIVGQAPTNLEPETALPNVPTDFDLALNAAEKYNPDLNSALFAEAAARARVKAARSNLGPTVGLSASYGAFAPTNDFNNLDNRDAASATLRLSIPLFSAGFNTSRIRQAAEGHMAQKMTVEESRRGVIQDTSSSWAQMVAAKSATAANQEQVRATRLAAEGVKMEFQVGLRTNIEVLNAEQEYRSAQLALINAQRDEYVASSQLLAVMGSLNARELVPQVEVYDPAKNFDRVKNKGMTIEPVIRAIDGLGAGVTDGMTEK</sequence>
<dbReference type="GO" id="GO:0009279">
    <property type="term" value="C:cell outer membrane"/>
    <property type="evidence" value="ECO:0007669"/>
    <property type="project" value="UniProtKB-SubCell"/>
</dbReference>
<organism evidence="10 11">
    <name type="scientific">Asticcacaulis endophyticus</name>
    <dbReference type="NCBI Taxonomy" id="1395890"/>
    <lineage>
        <taxon>Bacteria</taxon>
        <taxon>Pseudomonadati</taxon>
        <taxon>Pseudomonadota</taxon>
        <taxon>Alphaproteobacteria</taxon>
        <taxon>Caulobacterales</taxon>
        <taxon>Caulobacteraceae</taxon>
        <taxon>Asticcacaulis</taxon>
    </lineage>
</organism>
<evidence type="ECO:0000313" key="10">
    <source>
        <dbReference type="EMBL" id="GGZ36896.1"/>
    </source>
</evidence>
<dbReference type="EMBL" id="BMZB01000003">
    <property type="protein sequence ID" value="GGZ36896.1"/>
    <property type="molecule type" value="Genomic_DNA"/>
</dbReference>
<evidence type="ECO:0000256" key="3">
    <source>
        <dbReference type="ARBA" id="ARBA00022448"/>
    </source>
</evidence>
<feature type="chain" id="PRO_5037724247" evidence="9">
    <location>
        <begin position="31"/>
        <end position="472"/>
    </location>
</feature>
<evidence type="ECO:0000256" key="4">
    <source>
        <dbReference type="ARBA" id="ARBA00022452"/>
    </source>
</evidence>
<keyword evidence="11" id="KW-1185">Reference proteome</keyword>
<gene>
    <name evidence="10" type="primary">rsaFb</name>
    <name evidence="10" type="ORF">GCM10011273_24040</name>
</gene>
<feature type="signal peptide" evidence="9">
    <location>
        <begin position="1"/>
        <end position="30"/>
    </location>
</feature>
<dbReference type="Gene3D" id="1.20.1600.10">
    <property type="entry name" value="Outer membrane efflux proteins (OEP)"/>
    <property type="match status" value="1"/>
</dbReference>
<keyword evidence="5" id="KW-0812">Transmembrane</keyword>